<dbReference type="RefSeq" id="WP_307396704.1">
    <property type="nucleotide sequence ID" value="NZ_BAAADK010000032.1"/>
</dbReference>
<gene>
    <name evidence="7" type="ORF">J2S11_003561</name>
</gene>
<keyword evidence="3 5" id="KW-1133">Transmembrane helix</keyword>
<feature type="transmembrane region" description="Helical" evidence="5">
    <location>
        <begin position="6"/>
        <end position="24"/>
    </location>
</feature>
<sequence length="174" mass="20020">MDWILFSRIFLSILFFFSALLKIVDKQNFINTIKDIGIRKELLSLAFGTLIIFEIIASILLWINSLVVFGLSLVYLLSIIFLFQTVKIIRSEEEVQCNCFGSLTDEKLGYSTLIRIFIILSVNTYLIININSMNSTFSLSEIFSYTTTSLGLIMLYSLLHTYTSLRVKINKEIK</sequence>
<keyword evidence="2 5" id="KW-0812">Transmembrane</keyword>
<feature type="transmembrane region" description="Helical" evidence="5">
    <location>
        <begin position="142"/>
        <end position="165"/>
    </location>
</feature>
<accession>A0ABT9W307</accession>
<evidence type="ECO:0000313" key="7">
    <source>
        <dbReference type="EMBL" id="MDQ0167634.1"/>
    </source>
</evidence>
<keyword evidence="8" id="KW-1185">Reference proteome</keyword>
<feature type="domain" description="Methylamine utilisation protein MauE" evidence="6">
    <location>
        <begin position="5"/>
        <end position="121"/>
    </location>
</feature>
<name>A0ABT9W307_9BACI</name>
<dbReference type="EMBL" id="JAUSTY010000018">
    <property type="protein sequence ID" value="MDQ0167634.1"/>
    <property type="molecule type" value="Genomic_DNA"/>
</dbReference>
<dbReference type="Proteomes" id="UP001235840">
    <property type="component" value="Unassembled WGS sequence"/>
</dbReference>
<evidence type="ECO:0000256" key="1">
    <source>
        <dbReference type="ARBA" id="ARBA00004141"/>
    </source>
</evidence>
<comment type="caution">
    <text evidence="7">The sequence shown here is derived from an EMBL/GenBank/DDBJ whole genome shotgun (WGS) entry which is preliminary data.</text>
</comment>
<dbReference type="Pfam" id="PF07291">
    <property type="entry name" value="MauE"/>
    <property type="match status" value="1"/>
</dbReference>
<feature type="transmembrane region" description="Helical" evidence="5">
    <location>
        <begin position="69"/>
        <end position="89"/>
    </location>
</feature>
<reference evidence="7 8" key="1">
    <citation type="submission" date="2023-07" db="EMBL/GenBank/DDBJ databases">
        <title>Genomic Encyclopedia of Type Strains, Phase IV (KMG-IV): sequencing the most valuable type-strain genomes for metagenomic binning, comparative biology and taxonomic classification.</title>
        <authorList>
            <person name="Goeker M."/>
        </authorList>
    </citation>
    <scope>NUCLEOTIDE SEQUENCE [LARGE SCALE GENOMIC DNA]</scope>
    <source>
        <strain evidence="7 8">DSM 12751</strain>
    </source>
</reference>
<evidence type="ECO:0000259" key="6">
    <source>
        <dbReference type="Pfam" id="PF07291"/>
    </source>
</evidence>
<feature type="transmembrane region" description="Helical" evidence="5">
    <location>
        <begin position="45"/>
        <end position="63"/>
    </location>
</feature>
<dbReference type="InterPro" id="IPR009908">
    <property type="entry name" value="Methylamine_util_MauE"/>
</dbReference>
<evidence type="ECO:0000256" key="4">
    <source>
        <dbReference type="ARBA" id="ARBA00023136"/>
    </source>
</evidence>
<comment type="subcellular location">
    <subcellularLocation>
        <location evidence="1">Membrane</location>
        <topology evidence="1">Multi-pass membrane protein</topology>
    </subcellularLocation>
</comment>
<evidence type="ECO:0000256" key="2">
    <source>
        <dbReference type="ARBA" id="ARBA00022692"/>
    </source>
</evidence>
<protein>
    <recommendedName>
        <fullName evidence="6">Methylamine utilisation protein MauE domain-containing protein</fullName>
    </recommendedName>
</protein>
<feature type="transmembrane region" description="Helical" evidence="5">
    <location>
        <begin position="110"/>
        <end position="130"/>
    </location>
</feature>
<evidence type="ECO:0000313" key="8">
    <source>
        <dbReference type="Proteomes" id="UP001235840"/>
    </source>
</evidence>
<organism evidence="7 8">
    <name type="scientific">Caldalkalibacillus horti</name>
    <dbReference type="NCBI Taxonomy" id="77523"/>
    <lineage>
        <taxon>Bacteria</taxon>
        <taxon>Bacillati</taxon>
        <taxon>Bacillota</taxon>
        <taxon>Bacilli</taxon>
        <taxon>Bacillales</taxon>
        <taxon>Bacillaceae</taxon>
        <taxon>Caldalkalibacillus</taxon>
    </lineage>
</organism>
<evidence type="ECO:0000256" key="5">
    <source>
        <dbReference type="SAM" id="Phobius"/>
    </source>
</evidence>
<keyword evidence="4 5" id="KW-0472">Membrane</keyword>
<proteinExistence type="predicted"/>
<evidence type="ECO:0000256" key="3">
    <source>
        <dbReference type="ARBA" id="ARBA00022989"/>
    </source>
</evidence>